<keyword evidence="2" id="KW-0067">ATP-binding</keyword>
<reference evidence="6" key="1">
    <citation type="journal article" date="2022" name="Int. J. Syst. Evol. Microbiol.">
        <title>Prevotella lacticifex sp. nov., isolated from the rumen of cows.</title>
        <authorList>
            <person name="Shinkai T."/>
            <person name="Ikeyama N."/>
            <person name="Kumagai M."/>
            <person name="Ohmori H."/>
            <person name="Sakamoto M."/>
            <person name="Ohkuma M."/>
            <person name="Mitsumori M."/>
        </authorList>
    </citation>
    <scope>NUCLEOTIDE SEQUENCE</scope>
    <source>
        <strain evidence="6">R5076</strain>
    </source>
</reference>
<dbReference type="GO" id="GO:0005524">
    <property type="term" value="F:ATP binding"/>
    <property type="evidence" value="ECO:0007669"/>
    <property type="project" value="UniProtKB-KW"/>
</dbReference>
<evidence type="ECO:0000256" key="3">
    <source>
        <dbReference type="ARBA" id="ARBA00023125"/>
    </source>
</evidence>
<dbReference type="GO" id="GO:0140664">
    <property type="term" value="F:ATP-dependent DNA damage sensor activity"/>
    <property type="evidence" value="ECO:0007669"/>
    <property type="project" value="InterPro"/>
</dbReference>
<dbReference type="AlphaFoldDB" id="A0A9R1CBC8"/>
<keyword evidence="1" id="KW-0547">Nucleotide-binding</keyword>
<evidence type="ECO:0000313" key="7">
    <source>
        <dbReference type="Proteomes" id="UP000825483"/>
    </source>
</evidence>
<keyword evidence="4" id="KW-0812">Transmembrane</keyword>
<keyword evidence="4" id="KW-0472">Membrane</keyword>
<accession>A0A9R1CBC8</accession>
<feature type="transmembrane region" description="Helical" evidence="4">
    <location>
        <begin position="22"/>
        <end position="41"/>
    </location>
</feature>
<dbReference type="GO" id="GO:0030983">
    <property type="term" value="F:mismatched DNA binding"/>
    <property type="evidence" value="ECO:0007669"/>
    <property type="project" value="InterPro"/>
</dbReference>
<dbReference type="GO" id="GO:0006298">
    <property type="term" value="P:mismatch repair"/>
    <property type="evidence" value="ECO:0007669"/>
    <property type="project" value="InterPro"/>
</dbReference>
<evidence type="ECO:0000256" key="2">
    <source>
        <dbReference type="ARBA" id="ARBA00022840"/>
    </source>
</evidence>
<feature type="transmembrane region" description="Helical" evidence="4">
    <location>
        <begin position="236"/>
        <end position="251"/>
    </location>
</feature>
<dbReference type="InterPro" id="IPR045076">
    <property type="entry name" value="MutS"/>
</dbReference>
<dbReference type="InterPro" id="IPR000432">
    <property type="entry name" value="DNA_mismatch_repair_MutS_C"/>
</dbReference>
<proteinExistence type="predicted"/>
<gene>
    <name evidence="6" type="ORF">PRLR5076_23340</name>
</gene>
<comment type="caution">
    <text evidence="6">The sequence shown here is derived from an EMBL/GenBank/DDBJ whole genome shotgun (WGS) entry which is preliminary data.</text>
</comment>
<dbReference type="PANTHER" id="PTHR11361:SF99">
    <property type="entry name" value="DNA MISMATCH REPAIR PROTEIN"/>
    <property type="match status" value="1"/>
</dbReference>
<evidence type="ECO:0000313" key="6">
    <source>
        <dbReference type="EMBL" id="GJG59483.1"/>
    </source>
</evidence>
<keyword evidence="4" id="KW-1133">Transmembrane helix</keyword>
<protein>
    <recommendedName>
        <fullName evidence="5">DNA mismatch repair proteins mutS family domain-containing protein</fullName>
    </recommendedName>
</protein>
<dbReference type="EMBL" id="BPUB01000002">
    <property type="protein sequence ID" value="GJG59483.1"/>
    <property type="molecule type" value="Genomic_DNA"/>
</dbReference>
<dbReference type="Proteomes" id="UP000825483">
    <property type="component" value="Unassembled WGS sequence"/>
</dbReference>
<name>A0A9R1CBC8_9BACT</name>
<evidence type="ECO:0000256" key="4">
    <source>
        <dbReference type="SAM" id="Phobius"/>
    </source>
</evidence>
<feature type="transmembrane region" description="Helical" evidence="4">
    <location>
        <begin position="210"/>
        <end position="230"/>
    </location>
</feature>
<dbReference type="SUPFAM" id="SSF52540">
    <property type="entry name" value="P-loop containing nucleoside triphosphate hydrolases"/>
    <property type="match status" value="1"/>
</dbReference>
<evidence type="ECO:0000256" key="1">
    <source>
        <dbReference type="ARBA" id="ARBA00022741"/>
    </source>
</evidence>
<dbReference type="Gene3D" id="3.40.50.300">
    <property type="entry name" value="P-loop containing nucleotide triphosphate hydrolases"/>
    <property type="match status" value="1"/>
</dbReference>
<dbReference type="Pfam" id="PF00488">
    <property type="entry name" value="MutS_V"/>
    <property type="match status" value="1"/>
</dbReference>
<dbReference type="GeneID" id="72466475"/>
<dbReference type="RefSeq" id="WP_223928736.1">
    <property type="nucleotide sequence ID" value="NZ_BPTU01000002.1"/>
</dbReference>
<dbReference type="InterPro" id="IPR027417">
    <property type="entry name" value="P-loop_NTPase"/>
</dbReference>
<organism evidence="6 7">
    <name type="scientific">Prevotella lacticifex</name>
    <dbReference type="NCBI Taxonomy" id="2854755"/>
    <lineage>
        <taxon>Bacteria</taxon>
        <taxon>Pseudomonadati</taxon>
        <taxon>Bacteroidota</taxon>
        <taxon>Bacteroidia</taxon>
        <taxon>Bacteroidales</taxon>
        <taxon>Prevotellaceae</taxon>
        <taxon>Prevotella</taxon>
    </lineage>
</organism>
<evidence type="ECO:0000259" key="5">
    <source>
        <dbReference type="SMART" id="SM00534"/>
    </source>
</evidence>
<dbReference type="SMART" id="SM00534">
    <property type="entry name" value="MUTSac"/>
    <property type="match status" value="1"/>
</dbReference>
<dbReference type="GO" id="GO:0005829">
    <property type="term" value="C:cytosol"/>
    <property type="evidence" value="ECO:0007669"/>
    <property type="project" value="TreeGrafter"/>
</dbReference>
<feature type="domain" description="DNA mismatch repair proteins mutS family" evidence="5">
    <location>
        <begin position="414"/>
        <end position="602"/>
    </location>
</feature>
<sequence>MTFYEQTSDSCKRRLSALRSRGRLFVAGEILTFILFIGAIALYASGIAQTATAVAGLLLVAGYVLTRRADARNDREISRLEDVAAVCEKELRYKQGIFDDFDDGSRYADARHPFTFDLDIFGHGGLYQRVCRTVTTGGADALAAALSLSDCFHDGRREAIRRLSDNVQLLTDFKRWGQRRRADTAAVGKAFAAMHDVRLPRWARSKAVGVAVRVYTVVFICALVACIFTQEHLMEMTWWCLVNFFAVYYLCSRSMKTMTDTIGGLVKQLGVYVELVRIVENLDSDEPVLADLRGRVAGAGESLRQLDDILQKLESRGNILGLIIFDMLFAWDMRIVGDFAKWQQRHSDDFDVWIRTVSEFDMLVSMATFRYNEAAIVSDAVVVDSDKVVYEARGLFHPFLGSGAVRNDFSIADRNFYIVTGANMAGKSTFLRSLGVNYVLAMNGMPVFANKLTVSRFSLFTSMRTTDDLTHGISYFNAELLRLRQIIDSLKEDGANDGSGKNGNGTSGGHLIILDEILKGTNSEDKLSGSRMFLEYVAGKNVTGVIATHDLKLSAMAEEQPERFHNYCFEIALGTDVTYSYKITPGVARNQNATFLLKNILKEN</sequence>
<dbReference type="PANTHER" id="PTHR11361">
    <property type="entry name" value="DNA MISMATCH REPAIR PROTEIN MUTS FAMILY MEMBER"/>
    <property type="match status" value="1"/>
</dbReference>
<keyword evidence="3" id="KW-0238">DNA-binding</keyword>
<feature type="transmembrane region" description="Helical" evidence="4">
    <location>
        <begin position="47"/>
        <end position="65"/>
    </location>
</feature>
<keyword evidence="7" id="KW-1185">Reference proteome</keyword>